<evidence type="ECO:0000313" key="2">
    <source>
        <dbReference type="Proteomes" id="UP001163046"/>
    </source>
</evidence>
<sequence>MMTSVVRNAMVPTVPCLEHLRHVDTVLDFPSEFSSSSVGSRTTVTDKCRVASCAKLAAPERHGHCQECFTIFYPDVFYREAVVERQISELSIGSIDD</sequence>
<dbReference type="EMBL" id="MU826366">
    <property type="protein sequence ID" value="KAJ7378443.1"/>
    <property type="molecule type" value="Genomic_DNA"/>
</dbReference>
<name>A0A9W9ZD20_9CNID</name>
<dbReference type="AlphaFoldDB" id="A0A9W9ZD20"/>
<protein>
    <submittedName>
        <fullName evidence="1">Uncharacterized protein</fullName>
    </submittedName>
</protein>
<reference evidence="1" key="1">
    <citation type="submission" date="2023-01" db="EMBL/GenBank/DDBJ databases">
        <title>Genome assembly of the deep-sea coral Lophelia pertusa.</title>
        <authorList>
            <person name="Herrera S."/>
            <person name="Cordes E."/>
        </authorList>
    </citation>
    <scope>NUCLEOTIDE SEQUENCE</scope>
    <source>
        <strain evidence="1">USNM1676648</strain>
        <tissue evidence="1">Polyp</tissue>
    </source>
</reference>
<accession>A0A9W9ZD20</accession>
<comment type="caution">
    <text evidence="1">The sequence shown here is derived from an EMBL/GenBank/DDBJ whole genome shotgun (WGS) entry which is preliminary data.</text>
</comment>
<gene>
    <name evidence="1" type="ORF">OS493_022977</name>
</gene>
<organism evidence="1 2">
    <name type="scientific">Desmophyllum pertusum</name>
    <dbReference type="NCBI Taxonomy" id="174260"/>
    <lineage>
        <taxon>Eukaryota</taxon>
        <taxon>Metazoa</taxon>
        <taxon>Cnidaria</taxon>
        <taxon>Anthozoa</taxon>
        <taxon>Hexacorallia</taxon>
        <taxon>Scleractinia</taxon>
        <taxon>Caryophylliina</taxon>
        <taxon>Caryophylliidae</taxon>
        <taxon>Desmophyllum</taxon>
    </lineage>
</organism>
<proteinExistence type="predicted"/>
<keyword evidence="2" id="KW-1185">Reference proteome</keyword>
<evidence type="ECO:0000313" key="1">
    <source>
        <dbReference type="EMBL" id="KAJ7378443.1"/>
    </source>
</evidence>
<dbReference type="Proteomes" id="UP001163046">
    <property type="component" value="Unassembled WGS sequence"/>
</dbReference>